<name>A0A3G9J981_9BACL</name>
<organism evidence="4 5">
    <name type="scientific">Paenibacillus baekrokdamisoli</name>
    <dbReference type="NCBI Taxonomy" id="1712516"/>
    <lineage>
        <taxon>Bacteria</taxon>
        <taxon>Bacillati</taxon>
        <taxon>Bacillota</taxon>
        <taxon>Bacilli</taxon>
        <taxon>Bacillales</taxon>
        <taxon>Paenibacillaceae</taxon>
        <taxon>Paenibacillus</taxon>
    </lineage>
</organism>
<dbReference type="InterPro" id="IPR036582">
    <property type="entry name" value="Mao_N_sf"/>
</dbReference>
<dbReference type="PANTHER" id="PTHR34135:SF2">
    <property type="entry name" value="LYSOZYME"/>
    <property type="match status" value="1"/>
</dbReference>
<dbReference type="Gene3D" id="3.20.20.80">
    <property type="entry name" value="Glycosidases"/>
    <property type="match status" value="1"/>
</dbReference>
<evidence type="ECO:0000313" key="5">
    <source>
        <dbReference type="Proteomes" id="UP000275368"/>
    </source>
</evidence>
<dbReference type="AlphaFoldDB" id="A0A3G9J981"/>
<dbReference type="Pfam" id="PF01183">
    <property type="entry name" value="Glyco_hydro_25"/>
    <property type="match status" value="1"/>
</dbReference>
<dbReference type="GO" id="GO:0016052">
    <property type="term" value="P:carbohydrate catabolic process"/>
    <property type="evidence" value="ECO:0007669"/>
    <property type="project" value="TreeGrafter"/>
</dbReference>
<comment type="similarity">
    <text evidence="1">Belongs to the glycosyl hydrolase 25 family.</text>
</comment>
<dbReference type="RefSeq" id="WP_125654482.1">
    <property type="nucleotide sequence ID" value="NZ_AP019308.1"/>
</dbReference>
<dbReference type="SUPFAM" id="SSF55383">
    <property type="entry name" value="Copper amine oxidase, domain N"/>
    <property type="match status" value="1"/>
</dbReference>
<keyword evidence="2" id="KW-0378">Hydrolase</keyword>
<evidence type="ECO:0000313" key="4">
    <source>
        <dbReference type="EMBL" id="BBH19844.1"/>
    </source>
</evidence>
<keyword evidence="3" id="KW-0326">Glycosidase</keyword>
<dbReference type="InterPro" id="IPR017853">
    <property type="entry name" value="GH"/>
</dbReference>
<dbReference type="SMART" id="SM00641">
    <property type="entry name" value="Glyco_25"/>
    <property type="match status" value="1"/>
</dbReference>
<dbReference type="InterPro" id="IPR018077">
    <property type="entry name" value="Glyco_hydro_fam25_subgr"/>
</dbReference>
<evidence type="ECO:0000256" key="3">
    <source>
        <dbReference type="ARBA" id="ARBA00023295"/>
    </source>
</evidence>
<dbReference type="EMBL" id="AP019308">
    <property type="protein sequence ID" value="BBH19844.1"/>
    <property type="molecule type" value="Genomic_DNA"/>
</dbReference>
<dbReference type="GO" id="GO:0009253">
    <property type="term" value="P:peptidoglycan catabolic process"/>
    <property type="evidence" value="ECO:0007669"/>
    <property type="project" value="InterPro"/>
</dbReference>
<dbReference type="OrthoDB" id="9802228at2"/>
<evidence type="ECO:0000256" key="2">
    <source>
        <dbReference type="ARBA" id="ARBA00022801"/>
    </source>
</evidence>
<accession>A0A3G9J981</accession>
<dbReference type="Proteomes" id="UP000275368">
    <property type="component" value="Chromosome"/>
</dbReference>
<reference evidence="4 5" key="1">
    <citation type="submission" date="2018-11" db="EMBL/GenBank/DDBJ databases">
        <title>Complete genome sequence of Paenibacillus baekrokdamisoli strain KCTC 33723.</title>
        <authorList>
            <person name="Kang S.W."/>
            <person name="Lee K.C."/>
            <person name="Kim K.K."/>
            <person name="Kim J.S."/>
            <person name="Kim D.S."/>
            <person name="Ko S.H."/>
            <person name="Yang S.H."/>
            <person name="Lee J.S."/>
        </authorList>
    </citation>
    <scope>NUCLEOTIDE SEQUENCE [LARGE SCALE GENOMIC DNA]</scope>
    <source>
        <strain evidence="4 5">KCTC 33723</strain>
    </source>
</reference>
<dbReference type="InterPro" id="IPR002053">
    <property type="entry name" value="Glyco_hydro_25"/>
</dbReference>
<keyword evidence="5" id="KW-1185">Reference proteome</keyword>
<sequence length="306" mass="33389">MQTKSQGNVKVIDVSHHQGSIAWPKVKADGVAGAFIKATEGKTGIDSKFSSNATGAVLAGLKVGYYHYARPENNTAEEEAANFAKTVKGFTADFPHVLDVEGEAQLLGVAKLTAWCATWLREVERLTGHSVMIYTGASFARSYLGKDLNKWPLWIAHYGAAKPMDNSTWGVWSVFQYADNGKVNGITGSVDMNVMEKAFYDKCTVKLPIPEPTLTDSIKVIVNDKLVAYGRAIEGHVYLPIRKLGEALGYSVEWNARDAKPYIDGKAIQAFQLIEGVTYIGVRAAAELLGGEVSWNGGVKKVFFYK</sequence>
<evidence type="ECO:0000256" key="1">
    <source>
        <dbReference type="ARBA" id="ARBA00010646"/>
    </source>
</evidence>
<dbReference type="KEGG" id="pbk:Back11_11890"/>
<proteinExistence type="inferred from homology"/>
<gene>
    <name evidence="4" type="ORF">Back11_11890</name>
</gene>
<protein>
    <submittedName>
        <fullName evidence="4">Uncharacterized protein</fullName>
    </submittedName>
</protein>
<dbReference type="GO" id="GO:0003796">
    <property type="term" value="F:lysozyme activity"/>
    <property type="evidence" value="ECO:0007669"/>
    <property type="project" value="InterPro"/>
</dbReference>
<dbReference type="SUPFAM" id="SSF51445">
    <property type="entry name" value="(Trans)glycosidases"/>
    <property type="match status" value="1"/>
</dbReference>
<dbReference type="PROSITE" id="PS51904">
    <property type="entry name" value="GLYCOSYL_HYDROL_F25_2"/>
    <property type="match status" value="1"/>
</dbReference>
<dbReference type="GO" id="GO:0016998">
    <property type="term" value="P:cell wall macromolecule catabolic process"/>
    <property type="evidence" value="ECO:0007669"/>
    <property type="project" value="InterPro"/>
</dbReference>
<dbReference type="PANTHER" id="PTHR34135">
    <property type="entry name" value="LYSOZYME"/>
    <property type="match status" value="1"/>
</dbReference>
<dbReference type="CDD" id="cd00599">
    <property type="entry name" value="GH25_muramidase"/>
    <property type="match status" value="1"/>
</dbReference>